<comment type="caution">
    <text evidence="2">The sequence shown here is derived from an EMBL/GenBank/DDBJ whole genome shotgun (WGS) entry which is preliminary data.</text>
</comment>
<dbReference type="AlphaFoldDB" id="A0A8H3EKE8"/>
<protein>
    <recommendedName>
        <fullName evidence="1">CHAT domain-containing protein</fullName>
    </recommendedName>
</protein>
<evidence type="ECO:0000313" key="3">
    <source>
        <dbReference type="Proteomes" id="UP000664169"/>
    </source>
</evidence>
<accession>A0A8H3EKE8</accession>
<dbReference type="Proteomes" id="UP000664169">
    <property type="component" value="Unassembled WGS sequence"/>
</dbReference>
<sequence length="216" mass="24807">MKGCKIFHFAGHTFAAFYVTVSGLILSDDRLTINSLFDINLRQDKLFLAYLSAYRTGKVEHWKMLDERLHLIGAFQLAGFRHVIGTIWKVNDESCVDIARMTYEWMQTHGLSDSSVSEGLHPQSLDQRAQNESSLQMWYKTQIGPLAPCYARASMLVSILNLILTSKRLRSRNNKAQFSHTDLFENDAGHNDKLYQLNECYCRRTGIIHKFIGLMP</sequence>
<evidence type="ECO:0000313" key="2">
    <source>
        <dbReference type="EMBL" id="CAF9905657.1"/>
    </source>
</evidence>
<organism evidence="2 3">
    <name type="scientific">Gomphillus americanus</name>
    <dbReference type="NCBI Taxonomy" id="1940652"/>
    <lineage>
        <taxon>Eukaryota</taxon>
        <taxon>Fungi</taxon>
        <taxon>Dikarya</taxon>
        <taxon>Ascomycota</taxon>
        <taxon>Pezizomycotina</taxon>
        <taxon>Lecanoromycetes</taxon>
        <taxon>OSLEUM clade</taxon>
        <taxon>Ostropomycetidae</taxon>
        <taxon>Ostropales</taxon>
        <taxon>Graphidaceae</taxon>
        <taxon>Gomphilloideae</taxon>
        <taxon>Gomphillus</taxon>
    </lineage>
</organism>
<proteinExistence type="predicted"/>
<dbReference type="OrthoDB" id="9991317at2759"/>
<keyword evidence="3" id="KW-1185">Reference proteome</keyword>
<gene>
    <name evidence="2" type="ORF">GOMPHAMPRED_003309</name>
</gene>
<dbReference type="Pfam" id="PF12770">
    <property type="entry name" value="CHAT"/>
    <property type="match status" value="1"/>
</dbReference>
<dbReference type="EMBL" id="CAJPDQ010000002">
    <property type="protein sequence ID" value="CAF9905657.1"/>
    <property type="molecule type" value="Genomic_DNA"/>
</dbReference>
<feature type="domain" description="CHAT" evidence="1">
    <location>
        <begin position="4"/>
        <end position="121"/>
    </location>
</feature>
<reference evidence="2" key="1">
    <citation type="submission" date="2021-03" db="EMBL/GenBank/DDBJ databases">
        <authorList>
            <person name="Tagirdzhanova G."/>
        </authorList>
    </citation>
    <scope>NUCLEOTIDE SEQUENCE</scope>
</reference>
<dbReference type="InterPro" id="IPR024983">
    <property type="entry name" value="CHAT_dom"/>
</dbReference>
<name>A0A8H3EKE8_9LECA</name>
<evidence type="ECO:0000259" key="1">
    <source>
        <dbReference type="Pfam" id="PF12770"/>
    </source>
</evidence>